<keyword evidence="8" id="KW-1185">Reference proteome</keyword>
<reference evidence="7" key="2">
    <citation type="journal article" date="2015" name="J. Biotechnol.">
        <title>The structure of the Cyberlindnera jadinii genome and its relation to Candida utilis analyzed by the occurrence of single nucleotide polymorphisms.</title>
        <authorList>
            <person name="Rupp O."/>
            <person name="Brinkrolf K."/>
            <person name="Buerth C."/>
            <person name="Kunigo M."/>
            <person name="Schneider J."/>
            <person name="Jaenicke S."/>
            <person name="Goesmann A."/>
            <person name="Puehler A."/>
            <person name="Jaeger K.-E."/>
            <person name="Ernst J.F."/>
        </authorList>
    </citation>
    <scope>NUCLEOTIDE SEQUENCE [LARGE SCALE GENOMIC DNA]</scope>
    <source>
        <strain evidence="7">ATCC 18201 / CBS 1600 / BCRC 20928 / JCM 3617 / NBRC 0987 / NRRL Y-1542</strain>
    </source>
</reference>
<dbReference type="InterPro" id="IPR036259">
    <property type="entry name" value="MFS_trans_sf"/>
</dbReference>
<dbReference type="AlphaFoldDB" id="A0A0H5C9Y6"/>
<evidence type="ECO:0000313" key="7">
    <source>
        <dbReference type="Proteomes" id="UP000038830"/>
    </source>
</evidence>
<feature type="transmembrane region" description="Helical" evidence="3">
    <location>
        <begin position="80"/>
        <end position="99"/>
    </location>
</feature>
<accession>A0A0H5C9Y6</accession>
<feature type="region of interest" description="Disordered" evidence="2">
    <location>
        <begin position="154"/>
        <end position="174"/>
    </location>
</feature>
<dbReference type="EMBL" id="CDQK01000007">
    <property type="protein sequence ID" value="CEP25193.1"/>
    <property type="molecule type" value="Genomic_DNA"/>
</dbReference>
<feature type="transmembrane region" description="Helical" evidence="3">
    <location>
        <begin position="50"/>
        <end position="73"/>
    </location>
</feature>
<dbReference type="OrthoDB" id="18110at2759"/>
<feature type="transmembrane region" description="Helical" evidence="3">
    <location>
        <begin position="12"/>
        <end position="30"/>
    </location>
</feature>
<dbReference type="PANTHER" id="PTHR23524:SF1">
    <property type="entry name" value="MRH DOMAIN-CONTAINING PROTEIN-RELATED"/>
    <property type="match status" value="1"/>
</dbReference>
<evidence type="ECO:0000256" key="1">
    <source>
        <dbReference type="ARBA" id="ARBA00004141"/>
    </source>
</evidence>
<keyword evidence="3" id="KW-1133">Transmembrane helix</keyword>
<evidence type="ECO:0000313" key="5">
    <source>
        <dbReference type="EMBL" id="CEP25193.1"/>
    </source>
</evidence>
<feature type="transmembrane region" description="Helical" evidence="3">
    <location>
        <begin position="461"/>
        <end position="482"/>
    </location>
</feature>
<evidence type="ECO:0000313" key="8">
    <source>
        <dbReference type="Proteomes" id="UP000094389"/>
    </source>
</evidence>
<sequence>MPSAPKYTRLNFLAFAFACFSTISFVVFLTSTQPFFLTDVLGVTDKIGDYIGTLGVADELVSMAVSPFLGALSDKVGAKYISSAGVFAIGISLMLYTLAKTVYPDLLILRLFFAFAATAAASMMTAMLAELSSSGFDLKSLFQWKTPVQILEQGGGEAEETPNQHNDFADDPASKRNGKLTSVIGIATGLGAVFSVGVYLPLPAKLGNIEPPKQALKHSYVIVGVVAVFSSAALAYGLFSKKKFRVPLLSKYLTPYDDVLEALEEEEQALAREDEEKGYFQLLQLGFAEARNKKIALAYFGGFLARSTTVATSVFIPLYVNKYYYKKGICSVGNGEHCREAYIQAAILTGITHTVALILAPVYGYICDKFGRKNSMILTTVFGIISSFGLAFASNPRSVAAIVMVCFFGAAQIGHIITSMSLCTDEHRAHNGAISGVYSLCGGMGILLISKVGGFSADYWMGAPFIILAGFNILLLVATLYVGNKIHLALSFVPGIRNHISLPVDDEVEEV</sequence>
<dbReference type="Gene3D" id="1.20.1250.20">
    <property type="entry name" value="MFS general substrate transporter like domains"/>
    <property type="match status" value="2"/>
</dbReference>
<feature type="domain" description="Major facilitator superfamily (MFS) profile" evidence="4">
    <location>
        <begin position="294"/>
        <end position="511"/>
    </location>
</feature>
<dbReference type="InterPro" id="IPR011701">
    <property type="entry name" value="MFS"/>
</dbReference>
<dbReference type="Pfam" id="PF07690">
    <property type="entry name" value="MFS_1"/>
    <property type="match status" value="1"/>
</dbReference>
<dbReference type="PANTHER" id="PTHR23524">
    <property type="entry name" value="TRANSPORTER, PUTATIVE (AFU_ORTHOLOGUE AFUA_8G04850)-RELATED"/>
    <property type="match status" value="1"/>
</dbReference>
<accession>A0A1E4RW22</accession>
<dbReference type="Proteomes" id="UP000094389">
    <property type="component" value="Unassembled WGS sequence"/>
</dbReference>
<reference evidence="5" key="1">
    <citation type="submission" date="2014-12" db="EMBL/GenBank/DDBJ databases">
        <authorList>
            <person name="Jaenicke S."/>
        </authorList>
    </citation>
    <scope>NUCLEOTIDE SEQUENCE [LARGE SCALE GENOMIC DNA]</scope>
    <source>
        <strain evidence="5">CBS1600</strain>
    </source>
</reference>
<evidence type="ECO:0000256" key="3">
    <source>
        <dbReference type="SAM" id="Phobius"/>
    </source>
</evidence>
<keyword evidence="3" id="KW-0472">Membrane</keyword>
<feature type="transmembrane region" description="Helical" evidence="3">
    <location>
        <begin position="220"/>
        <end position="239"/>
    </location>
</feature>
<evidence type="ECO:0000256" key="2">
    <source>
        <dbReference type="SAM" id="MobiDB-lite"/>
    </source>
</evidence>
<dbReference type="GeneID" id="30990120"/>
<protein>
    <submittedName>
        <fullName evidence="6">MFS general substrate transporter</fullName>
    </submittedName>
</protein>
<dbReference type="PROSITE" id="PS50850">
    <property type="entry name" value="MFS"/>
    <property type="match status" value="1"/>
</dbReference>
<name>A0A0H5C9Y6_CYBJN</name>
<organism evidence="5 7">
    <name type="scientific">Cyberlindnera jadinii (strain ATCC 18201 / CBS 1600 / BCRC 20928 / JCM 3617 / NBRC 0987 / NRRL Y-1542)</name>
    <name type="common">Torula yeast</name>
    <name type="synonym">Candida utilis</name>
    <dbReference type="NCBI Taxonomy" id="983966"/>
    <lineage>
        <taxon>Eukaryota</taxon>
        <taxon>Fungi</taxon>
        <taxon>Dikarya</taxon>
        <taxon>Ascomycota</taxon>
        <taxon>Saccharomycotina</taxon>
        <taxon>Saccharomycetes</taxon>
        <taxon>Phaffomycetales</taxon>
        <taxon>Phaffomycetaceae</taxon>
        <taxon>Cyberlindnera</taxon>
    </lineage>
</organism>
<proteinExistence type="predicted"/>
<feature type="transmembrane region" description="Helical" evidence="3">
    <location>
        <begin position="180"/>
        <end position="200"/>
    </location>
</feature>
<evidence type="ECO:0000259" key="4">
    <source>
        <dbReference type="PROSITE" id="PS50850"/>
    </source>
</evidence>
<feature type="transmembrane region" description="Helical" evidence="3">
    <location>
        <begin position="341"/>
        <end position="363"/>
    </location>
</feature>
<reference evidence="6 8" key="3">
    <citation type="journal article" date="2016" name="Proc. Natl. Acad. Sci. U.S.A.">
        <title>Comparative genomics of biotechnologically important yeasts.</title>
        <authorList>
            <person name="Riley R."/>
            <person name="Haridas S."/>
            <person name="Wolfe K.H."/>
            <person name="Lopes M.R."/>
            <person name="Hittinger C.T."/>
            <person name="Goeker M."/>
            <person name="Salamov A.A."/>
            <person name="Wisecaver J.H."/>
            <person name="Long T.M."/>
            <person name="Calvey C.H."/>
            <person name="Aerts A.L."/>
            <person name="Barry K.W."/>
            <person name="Choi C."/>
            <person name="Clum A."/>
            <person name="Coughlan A.Y."/>
            <person name="Deshpande S."/>
            <person name="Douglass A.P."/>
            <person name="Hanson S.J."/>
            <person name="Klenk H.-P."/>
            <person name="LaButti K.M."/>
            <person name="Lapidus A."/>
            <person name="Lindquist E.A."/>
            <person name="Lipzen A.M."/>
            <person name="Meier-Kolthoff J.P."/>
            <person name="Ohm R.A."/>
            <person name="Otillar R.P."/>
            <person name="Pangilinan J.L."/>
            <person name="Peng Y."/>
            <person name="Rokas A."/>
            <person name="Rosa C.A."/>
            <person name="Scheuner C."/>
            <person name="Sibirny A.A."/>
            <person name="Slot J.C."/>
            <person name="Stielow J.B."/>
            <person name="Sun H."/>
            <person name="Kurtzman C.P."/>
            <person name="Blackwell M."/>
            <person name="Grigoriev I.V."/>
            <person name="Jeffries T.W."/>
        </authorList>
    </citation>
    <scope>NUCLEOTIDE SEQUENCE [LARGE SCALE GENOMIC DNA]</scope>
    <source>
        <strain evidence="8">ATCC 18201 / CBS 1600 / BCRC 20928 / JCM 3617 / NBRC 0987 / NRRL Y-1542</strain>
        <strain evidence="6">NRRL Y-1542</strain>
    </source>
</reference>
<evidence type="ECO:0000313" key="6">
    <source>
        <dbReference type="EMBL" id="ODV71469.1"/>
    </source>
</evidence>
<keyword evidence="3" id="KW-0812">Transmembrane</keyword>
<dbReference type="STRING" id="983966.A0A0H5C9Y6"/>
<feature type="transmembrane region" description="Helical" evidence="3">
    <location>
        <begin position="111"/>
        <end position="129"/>
    </location>
</feature>
<dbReference type="GO" id="GO:0016020">
    <property type="term" value="C:membrane"/>
    <property type="evidence" value="ECO:0007669"/>
    <property type="project" value="UniProtKB-SubCell"/>
</dbReference>
<dbReference type="OMA" id="IPLFVNH"/>
<feature type="transmembrane region" description="Helical" evidence="3">
    <location>
        <begin position="375"/>
        <end position="393"/>
    </location>
</feature>
<feature type="transmembrane region" description="Helical" evidence="3">
    <location>
        <begin position="297"/>
        <end position="321"/>
    </location>
</feature>
<dbReference type="GO" id="GO:0022857">
    <property type="term" value="F:transmembrane transporter activity"/>
    <property type="evidence" value="ECO:0007669"/>
    <property type="project" value="InterPro"/>
</dbReference>
<feature type="transmembrane region" description="Helical" evidence="3">
    <location>
        <begin position="429"/>
        <end position="449"/>
    </location>
</feature>
<dbReference type="Proteomes" id="UP000038830">
    <property type="component" value="Unassembled WGS sequence"/>
</dbReference>
<dbReference type="EMBL" id="KV453940">
    <property type="protein sequence ID" value="ODV71469.1"/>
    <property type="molecule type" value="Genomic_DNA"/>
</dbReference>
<gene>
    <name evidence="5" type="ORF">BN1211_6209</name>
    <name evidence="6" type="ORF">CYBJADRAFT_169325</name>
</gene>
<dbReference type="RefSeq" id="XP_020068508.1">
    <property type="nucleotide sequence ID" value="XM_020215724.1"/>
</dbReference>
<dbReference type="SUPFAM" id="SSF103473">
    <property type="entry name" value="MFS general substrate transporter"/>
    <property type="match status" value="2"/>
</dbReference>
<dbReference type="InterPro" id="IPR020846">
    <property type="entry name" value="MFS_dom"/>
</dbReference>
<comment type="subcellular location">
    <subcellularLocation>
        <location evidence="1">Membrane</location>
        <topology evidence="1">Multi-pass membrane protein</topology>
    </subcellularLocation>
</comment>
<feature type="transmembrane region" description="Helical" evidence="3">
    <location>
        <begin position="399"/>
        <end position="417"/>
    </location>
</feature>